<dbReference type="RefSeq" id="WP_134833574.1">
    <property type="nucleotide sequence ID" value="NZ_CP037939.1"/>
</dbReference>
<sequence>MNRISELRKETNTSQTELAKLLGVTRQAISLYEKWPDKGGREPKLETWQKLADYFKVSVPYLQGLSDIKDKTLFTFEDLSAFLNSPEYKKIMSVDNDQDLLKDINNSQSNLSVHLDENIFSIEDKDALKNAVLSLNELALSLNSPDFIKSDRDLDRFKTLLNAIKASKEIIIDNNGKQNNITKSLEYFLEQISSLQNKSDD</sequence>
<dbReference type="InterPro" id="IPR001387">
    <property type="entry name" value="Cro/C1-type_HTH"/>
</dbReference>
<dbReference type="InterPro" id="IPR010982">
    <property type="entry name" value="Lambda_DNA-bd_dom_sf"/>
</dbReference>
<dbReference type="PANTHER" id="PTHR46558:SF11">
    <property type="entry name" value="HTH-TYPE TRANSCRIPTIONAL REGULATOR XRE"/>
    <property type="match status" value="1"/>
</dbReference>
<name>A0ABX5SK65_9LACO</name>
<evidence type="ECO:0000313" key="4">
    <source>
        <dbReference type="Proteomes" id="UP000295756"/>
    </source>
</evidence>
<dbReference type="CDD" id="cd00093">
    <property type="entry name" value="HTH_XRE"/>
    <property type="match status" value="1"/>
</dbReference>
<keyword evidence="4" id="KW-1185">Reference proteome</keyword>
<gene>
    <name evidence="3" type="ORF">EW139_06375</name>
</gene>
<dbReference type="PROSITE" id="PS50943">
    <property type="entry name" value="HTH_CROC1"/>
    <property type="match status" value="1"/>
</dbReference>
<dbReference type="Proteomes" id="UP000295756">
    <property type="component" value="Chromosome"/>
</dbReference>
<evidence type="ECO:0000259" key="2">
    <source>
        <dbReference type="PROSITE" id="PS50943"/>
    </source>
</evidence>
<protein>
    <submittedName>
        <fullName evidence="3">XRE family transcriptional regulator</fullName>
    </submittedName>
</protein>
<feature type="domain" description="HTH cro/C1-type" evidence="2">
    <location>
        <begin position="4"/>
        <end position="62"/>
    </location>
</feature>
<dbReference type="Gene3D" id="1.10.260.40">
    <property type="entry name" value="lambda repressor-like DNA-binding domains"/>
    <property type="match status" value="1"/>
</dbReference>
<proteinExistence type="predicted"/>
<dbReference type="EMBL" id="CP037939">
    <property type="protein sequence ID" value="QBR47764.1"/>
    <property type="molecule type" value="Genomic_DNA"/>
</dbReference>
<dbReference type="PANTHER" id="PTHR46558">
    <property type="entry name" value="TRACRIPTIONAL REGULATORY PROTEIN-RELATED-RELATED"/>
    <property type="match status" value="1"/>
</dbReference>
<accession>A0ABX5SK65</accession>
<evidence type="ECO:0000313" key="3">
    <source>
        <dbReference type="EMBL" id="QBR47764.1"/>
    </source>
</evidence>
<keyword evidence="1" id="KW-0238">DNA-binding</keyword>
<dbReference type="Pfam" id="PF01381">
    <property type="entry name" value="HTH_3"/>
    <property type="match status" value="1"/>
</dbReference>
<dbReference type="SMART" id="SM00530">
    <property type="entry name" value="HTH_XRE"/>
    <property type="match status" value="1"/>
</dbReference>
<reference evidence="3 4" key="1">
    <citation type="submission" date="2019-03" db="EMBL/GenBank/DDBJ databases">
        <title>Complete Genome Sequence of Leuconostoc kimchii strain NKJ218 Isolated from Homemade Kimchi.</title>
        <authorList>
            <person name="Jung J.Y."/>
            <person name="Jin H.M."/>
            <person name="Jung J.-W."/>
            <person name="Lee S.-Y."/>
            <person name="Ryu B.-G."/>
            <person name="Han S.-S."/>
            <person name="Kang H.K."/>
            <person name="Choi H.W."/>
            <person name="Chung E.J."/>
            <person name="Choi K.-M."/>
        </authorList>
    </citation>
    <scope>NUCLEOTIDE SEQUENCE [LARGE SCALE GENOMIC DNA]</scope>
    <source>
        <strain evidence="3 4">NKJ218</strain>
    </source>
</reference>
<evidence type="ECO:0000256" key="1">
    <source>
        <dbReference type="ARBA" id="ARBA00023125"/>
    </source>
</evidence>
<organism evidence="3 4">
    <name type="scientific">Leuconostoc kimchii</name>
    <dbReference type="NCBI Taxonomy" id="136609"/>
    <lineage>
        <taxon>Bacteria</taxon>
        <taxon>Bacillati</taxon>
        <taxon>Bacillota</taxon>
        <taxon>Bacilli</taxon>
        <taxon>Lactobacillales</taxon>
        <taxon>Lactobacillaceae</taxon>
        <taxon>Leuconostoc</taxon>
    </lineage>
</organism>
<dbReference type="SUPFAM" id="SSF47413">
    <property type="entry name" value="lambda repressor-like DNA-binding domains"/>
    <property type="match status" value="1"/>
</dbReference>